<reference evidence="2 3" key="1">
    <citation type="submission" date="2019-03" db="EMBL/GenBank/DDBJ databases">
        <title>Genomic Encyclopedia of Archaeal and Bacterial Type Strains, Phase II (KMG-II): from individual species to whole genera.</title>
        <authorList>
            <person name="Goeker M."/>
        </authorList>
    </citation>
    <scope>NUCLEOTIDE SEQUENCE [LARGE SCALE GENOMIC DNA]</scope>
    <source>
        <strain evidence="2 3">DSM 22554</strain>
    </source>
</reference>
<comment type="caution">
    <text evidence="2">The sequence shown here is derived from an EMBL/GenBank/DDBJ whole genome shotgun (WGS) entry which is preliminary data.</text>
</comment>
<name>A0A4R1LX10_9SPHI</name>
<proteinExistence type="inferred from homology"/>
<dbReference type="NCBIfam" id="TIGR00004">
    <property type="entry name" value="Rid family detoxifying hydrolase"/>
    <property type="match status" value="1"/>
</dbReference>
<organism evidence="2 3">
    <name type="scientific">Albibacterium bauzanense</name>
    <dbReference type="NCBI Taxonomy" id="653929"/>
    <lineage>
        <taxon>Bacteria</taxon>
        <taxon>Pseudomonadati</taxon>
        <taxon>Bacteroidota</taxon>
        <taxon>Sphingobacteriia</taxon>
        <taxon>Sphingobacteriales</taxon>
        <taxon>Sphingobacteriaceae</taxon>
        <taxon>Albibacterium</taxon>
    </lineage>
</organism>
<comment type="similarity">
    <text evidence="1">Belongs to the RutC family.</text>
</comment>
<dbReference type="PANTHER" id="PTHR11803:SF39">
    <property type="entry name" value="2-IMINOBUTANOATE_2-IMINOPROPANOATE DEAMINASE"/>
    <property type="match status" value="1"/>
</dbReference>
<dbReference type="PANTHER" id="PTHR11803">
    <property type="entry name" value="2-IMINOBUTANOATE/2-IMINOPROPANOATE DEAMINASE RIDA"/>
    <property type="match status" value="1"/>
</dbReference>
<dbReference type="InterPro" id="IPR035959">
    <property type="entry name" value="RutC-like_sf"/>
</dbReference>
<dbReference type="GO" id="GO:0019239">
    <property type="term" value="F:deaminase activity"/>
    <property type="evidence" value="ECO:0007669"/>
    <property type="project" value="TreeGrafter"/>
</dbReference>
<evidence type="ECO:0000256" key="1">
    <source>
        <dbReference type="ARBA" id="ARBA00010552"/>
    </source>
</evidence>
<dbReference type="GO" id="GO:0005829">
    <property type="term" value="C:cytosol"/>
    <property type="evidence" value="ECO:0007669"/>
    <property type="project" value="TreeGrafter"/>
</dbReference>
<dbReference type="Gene3D" id="3.30.1330.40">
    <property type="entry name" value="RutC-like"/>
    <property type="match status" value="1"/>
</dbReference>
<protein>
    <submittedName>
        <fullName evidence="2">2-iminobutanoate/2-iminopropanoate deaminase</fullName>
    </submittedName>
</protein>
<gene>
    <name evidence="2" type="ORF">C8N28_1601</name>
</gene>
<dbReference type="InterPro" id="IPR006056">
    <property type="entry name" value="RidA"/>
</dbReference>
<dbReference type="FunFam" id="3.30.1330.40:FF:000001">
    <property type="entry name" value="L-PSP family endoribonuclease"/>
    <property type="match status" value="1"/>
</dbReference>
<dbReference type="CDD" id="cd00448">
    <property type="entry name" value="YjgF_YER057c_UK114_family"/>
    <property type="match status" value="1"/>
</dbReference>
<dbReference type="Pfam" id="PF01042">
    <property type="entry name" value="Ribonuc_L-PSP"/>
    <property type="match status" value="1"/>
</dbReference>
<dbReference type="AlphaFoldDB" id="A0A4R1LX10"/>
<evidence type="ECO:0000313" key="2">
    <source>
        <dbReference type="EMBL" id="TCK83014.1"/>
    </source>
</evidence>
<evidence type="ECO:0000313" key="3">
    <source>
        <dbReference type="Proteomes" id="UP000294616"/>
    </source>
</evidence>
<dbReference type="OrthoDB" id="9803101at2"/>
<dbReference type="EMBL" id="SMGO01000002">
    <property type="protein sequence ID" value="TCK83014.1"/>
    <property type="molecule type" value="Genomic_DNA"/>
</dbReference>
<dbReference type="InterPro" id="IPR006175">
    <property type="entry name" value="YjgF/YER057c/UK114"/>
</dbReference>
<accession>A0A4R1LX10</accession>
<dbReference type="RefSeq" id="WP_132223462.1">
    <property type="nucleotide sequence ID" value="NZ_SMGO01000002.1"/>
</dbReference>
<dbReference type="SUPFAM" id="SSF55298">
    <property type="entry name" value="YjgF-like"/>
    <property type="match status" value="1"/>
</dbReference>
<keyword evidence="3" id="KW-1185">Reference proteome</keyword>
<dbReference type="Proteomes" id="UP000294616">
    <property type="component" value="Unassembled WGS sequence"/>
</dbReference>
<sequence>MKEIINTDLAPAPIGPYNQAVKAGNTIYVSGQIPLVAATGELVSGDIALETKEVMKNIGFILQQTGCDYKDIVKTSIFLSDMSLFTDVNAIYGEYFTENAPARETVAVKELPKKVRVEISVIAYKS</sequence>